<accession>A0A7Y4GNH5</accession>
<feature type="compositionally biased region" description="Low complexity" evidence="1">
    <location>
        <begin position="72"/>
        <end position="92"/>
    </location>
</feature>
<evidence type="ECO:0000313" key="3">
    <source>
        <dbReference type="EMBL" id="NOJ39040.1"/>
    </source>
</evidence>
<keyword evidence="4" id="KW-1185">Reference proteome</keyword>
<gene>
    <name evidence="3" type="ORF">HCN58_05355</name>
</gene>
<feature type="compositionally biased region" description="Basic and acidic residues" evidence="1">
    <location>
        <begin position="36"/>
        <end position="59"/>
    </location>
</feature>
<organism evidence="3 4">
    <name type="scientific">Bradyrhizobium australiense</name>
    <dbReference type="NCBI Taxonomy" id="2721161"/>
    <lineage>
        <taxon>Bacteria</taxon>
        <taxon>Pseudomonadati</taxon>
        <taxon>Pseudomonadota</taxon>
        <taxon>Alphaproteobacteria</taxon>
        <taxon>Hyphomicrobiales</taxon>
        <taxon>Nitrobacteraceae</taxon>
        <taxon>Bradyrhizobium</taxon>
    </lineage>
</organism>
<feature type="region of interest" description="Disordered" evidence="1">
    <location>
        <begin position="29"/>
        <end position="92"/>
    </location>
</feature>
<evidence type="ECO:0000313" key="4">
    <source>
        <dbReference type="Proteomes" id="UP000544122"/>
    </source>
</evidence>
<feature type="signal peptide" evidence="2">
    <location>
        <begin position="1"/>
        <end position="19"/>
    </location>
</feature>
<sequence>MRILSAAAMVVLLTVPAYAQMSTPNINLMPELQSKSPEEKEQDAIREKAYKDSLRKIPDAKTSSDPWGTVRSTEAPKAAAPAKKSKTGSSSQ</sequence>
<dbReference type="RefSeq" id="WP_171578307.1">
    <property type="nucleotide sequence ID" value="NZ_JAAVLX010000002.1"/>
</dbReference>
<dbReference type="EMBL" id="JAAVLX010000002">
    <property type="protein sequence ID" value="NOJ39040.1"/>
    <property type="molecule type" value="Genomic_DNA"/>
</dbReference>
<evidence type="ECO:0000256" key="1">
    <source>
        <dbReference type="SAM" id="MobiDB-lite"/>
    </source>
</evidence>
<protein>
    <submittedName>
        <fullName evidence="3">Uncharacterized protein</fullName>
    </submittedName>
</protein>
<comment type="caution">
    <text evidence="3">The sequence shown here is derived from an EMBL/GenBank/DDBJ whole genome shotgun (WGS) entry which is preliminary data.</text>
</comment>
<reference evidence="3 4" key="1">
    <citation type="submission" date="2020-03" db="EMBL/GenBank/DDBJ databases">
        <title>Bradyrhizobium diversity isolated from nodules of Indigofera sp.</title>
        <authorList>
            <person name="Klepa M."/>
            <person name="Helene L."/>
            <person name="Hungria M."/>
        </authorList>
    </citation>
    <scope>NUCLEOTIDE SEQUENCE [LARGE SCALE GENOMIC DNA]</scope>
    <source>
        <strain evidence="3 4">WSM 1791</strain>
    </source>
</reference>
<evidence type="ECO:0000256" key="2">
    <source>
        <dbReference type="SAM" id="SignalP"/>
    </source>
</evidence>
<dbReference type="Proteomes" id="UP000544122">
    <property type="component" value="Unassembled WGS sequence"/>
</dbReference>
<dbReference type="AlphaFoldDB" id="A0A7Y4GNH5"/>
<keyword evidence="2" id="KW-0732">Signal</keyword>
<proteinExistence type="predicted"/>
<feature type="chain" id="PRO_5031565953" evidence="2">
    <location>
        <begin position="20"/>
        <end position="92"/>
    </location>
</feature>
<name>A0A7Y4GNH5_9BRAD</name>